<feature type="chain" id="PRO_5046981441" description="DUF4252 domain-containing protein" evidence="1">
    <location>
        <begin position="24"/>
        <end position="145"/>
    </location>
</feature>
<proteinExistence type="predicted"/>
<dbReference type="RefSeq" id="WP_289999976.1">
    <property type="nucleotide sequence ID" value="NZ_JAUEPH010000004.1"/>
</dbReference>
<comment type="caution">
    <text evidence="2">The sequence shown here is derived from an EMBL/GenBank/DDBJ whole genome shotgun (WGS) entry which is preliminary data.</text>
</comment>
<feature type="signal peptide" evidence="1">
    <location>
        <begin position="1"/>
        <end position="23"/>
    </location>
</feature>
<name>A0ABT7YD34_9BACT</name>
<gene>
    <name evidence="2" type="ORF">QVH07_09685</name>
</gene>
<keyword evidence="3" id="KW-1185">Reference proteome</keyword>
<dbReference type="PROSITE" id="PS51257">
    <property type="entry name" value="PROKAR_LIPOPROTEIN"/>
    <property type="match status" value="1"/>
</dbReference>
<evidence type="ECO:0000313" key="3">
    <source>
        <dbReference type="Proteomes" id="UP001171916"/>
    </source>
</evidence>
<protein>
    <recommendedName>
        <fullName evidence="4">DUF4252 domain-containing protein</fullName>
    </recommendedName>
</protein>
<accession>A0ABT7YD34</accession>
<organism evidence="2 3">
    <name type="scientific">Algoriphagus sediminis</name>
    <dbReference type="NCBI Taxonomy" id="3057113"/>
    <lineage>
        <taxon>Bacteria</taxon>
        <taxon>Pseudomonadati</taxon>
        <taxon>Bacteroidota</taxon>
        <taxon>Cytophagia</taxon>
        <taxon>Cytophagales</taxon>
        <taxon>Cyclobacteriaceae</taxon>
        <taxon>Algoriphagus</taxon>
    </lineage>
</organism>
<sequence>MKTKFNIKVFRKMPVFVLFMVMASCSDKSPIVKDLHISLGTLSTEDILLDYFTFSDSIRTKAIPTYNSLFQKIKDNISQGSFEVMKYKRARKKWADVAQVNPSEDQSKLVVVKYANGEYLYVKCNGNKIESMITVRKGDLISGWL</sequence>
<reference evidence="2" key="1">
    <citation type="submission" date="2023-06" db="EMBL/GenBank/DDBJ databases">
        <title>Robiginitalea aurantiacus sp. nov. and Algoriphagus sediminis sp. nov., isolated from coastal sediment.</title>
        <authorList>
            <person name="Zhou Z.Y."/>
            <person name="An J."/>
            <person name="Jia Y.W."/>
            <person name="Du Z.J."/>
        </authorList>
    </citation>
    <scope>NUCLEOTIDE SEQUENCE</scope>
    <source>
        <strain evidence="2">C2-7</strain>
    </source>
</reference>
<dbReference type="EMBL" id="JAUEPH010000004">
    <property type="protein sequence ID" value="MDN3204421.1"/>
    <property type="molecule type" value="Genomic_DNA"/>
</dbReference>
<evidence type="ECO:0000313" key="2">
    <source>
        <dbReference type="EMBL" id="MDN3204421.1"/>
    </source>
</evidence>
<dbReference type="Proteomes" id="UP001171916">
    <property type="component" value="Unassembled WGS sequence"/>
</dbReference>
<evidence type="ECO:0000256" key="1">
    <source>
        <dbReference type="SAM" id="SignalP"/>
    </source>
</evidence>
<evidence type="ECO:0008006" key="4">
    <source>
        <dbReference type="Google" id="ProtNLM"/>
    </source>
</evidence>
<keyword evidence="1" id="KW-0732">Signal</keyword>